<dbReference type="EMBL" id="JAZGQK010000031">
    <property type="protein sequence ID" value="MEE6262760.1"/>
    <property type="molecule type" value="Genomic_DNA"/>
</dbReference>
<dbReference type="InterPro" id="IPR014284">
    <property type="entry name" value="RNA_pol_sigma-70_dom"/>
</dbReference>
<evidence type="ECO:0000259" key="5">
    <source>
        <dbReference type="Pfam" id="PF04542"/>
    </source>
</evidence>
<dbReference type="InterPro" id="IPR007627">
    <property type="entry name" value="RNA_pol_sigma70_r2"/>
</dbReference>
<evidence type="ECO:0000256" key="1">
    <source>
        <dbReference type="ARBA" id="ARBA00023015"/>
    </source>
</evidence>
<feature type="domain" description="RNA polymerase sigma-70 region 2" evidence="5">
    <location>
        <begin position="26"/>
        <end position="92"/>
    </location>
</feature>
<gene>
    <name evidence="6" type="ORF">V1633_30200</name>
</gene>
<accession>A0ABU7S258</accession>
<dbReference type="InterPro" id="IPR039425">
    <property type="entry name" value="RNA_pol_sigma-70-like"/>
</dbReference>
<sequence>MPASGDDATSLVVAAQAGDRRALDELVTAYLPLVYTVVRRTLGDLPDVDDAVQETMVRVLRELRALRAPGSFRPWLLTIATRQASSHLYRRRADADRTVPLAEVTGAPDADAEALTLLRMELSRERGQVIRASSWLDQHDRRLLSLWWLETAGLLTRTALAAADATSVAHEGVRLQRMRHQLELSRSLVAALEARPRCARLTATLEDWDGVPSPLWRKRITRHTRSCPVCSRVRRPVPLERLIVGLALLPVPPVRNGRDHMPPAFITENCCGSAFPSFGHRHGKVLSTVRVGGPRLKRVVGKSNFA</sequence>
<dbReference type="PANTHER" id="PTHR43133:SF8">
    <property type="entry name" value="RNA POLYMERASE SIGMA FACTOR HI_1459-RELATED"/>
    <property type="match status" value="1"/>
</dbReference>
<keyword evidence="4" id="KW-0804">Transcription</keyword>
<reference evidence="6 7" key="1">
    <citation type="submission" date="2024-01" db="EMBL/GenBank/DDBJ databases">
        <title>Genome insights into Plantactinospora sonchi sp. nov.</title>
        <authorList>
            <person name="Wang L."/>
        </authorList>
    </citation>
    <scope>NUCLEOTIDE SEQUENCE [LARGE SCALE GENOMIC DNA]</scope>
    <source>
        <strain evidence="6 7">NEAU-QY2</strain>
    </source>
</reference>
<comment type="caution">
    <text evidence="6">The sequence shown here is derived from an EMBL/GenBank/DDBJ whole genome shotgun (WGS) entry which is preliminary data.</text>
</comment>
<dbReference type="NCBIfam" id="TIGR02937">
    <property type="entry name" value="sigma70-ECF"/>
    <property type="match status" value="1"/>
</dbReference>
<keyword evidence="7" id="KW-1185">Reference proteome</keyword>
<name>A0ABU7S258_9ACTN</name>
<evidence type="ECO:0000256" key="3">
    <source>
        <dbReference type="ARBA" id="ARBA00023125"/>
    </source>
</evidence>
<evidence type="ECO:0000256" key="2">
    <source>
        <dbReference type="ARBA" id="ARBA00023082"/>
    </source>
</evidence>
<dbReference type="InterPro" id="IPR013325">
    <property type="entry name" value="RNA_pol_sigma_r2"/>
</dbReference>
<dbReference type="PANTHER" id="PTHR43133">
    <property type="entry name" value="RNA POLYMERASE ECF-TYPE SIGMA FACTO"/>
    <property type="match status" value="1"/>
</dbReference>
<protein>
    <submittedName>
        <fullName evidence="6">Sigma-70 family RNA polymerase sigma factor</fullName>
    </submittedName>
</protein>
<keyword evidence="2" id="KW-0731">Sigma factor</keyword>
<proteinExistence type="predicted"/>
<evidence type="ECO:0000313" key="6">
    <source>
        <dbReference type="EMBL" id="MEE6262760.1"/>
    </source>
</evidence>
<keyword evidence="1" id="KW-0805">Transcription regulation</keyword>
<dbReference type="SUPFAM" id="SSF88946">
    <property type="entry name" value="Sigma2 domain of RNA polymerase sigma factors"/>
    <property type="match status" value="1"/>
</dbReference>
<evidence type="ECO:0000313" key="7">
    <source>
        <dbReference type="Proteomes" id="UP001332243"/>
    </source>
</evidence>
<dbReference type="Pfam" id="PF04542">
    <property type="entry name" value="Sigma70_r2"/>
    <property type="match status" value="1"/>
</dbReference>
<dbReference type="Proteomes" id="UP001332243">
    <property type="component" value="Unassembled WGS sequence"/>
</dbReference>
<dbReference type="Gene3D" id="1.10.1740.10">
    <property type="match status" value="1"/>
</dbReference>
<dbReference type="RefSeq" id="WP_331217700.1">
    <property type="nucleotide sequence ID" value="NZ_JAZGQK010000031.1"/>
</dbReference>
<evidence type="ECO:0000256" key="4">
    <source>
        <dbReference type="ARBA" id="ARBA00023163"/>
    </source>
</evidence>
<organism evidence="6 7">
    <name type="scientific">Plantactinospora sonchi</name>
    <dbReference type="NCBI Taxonomy" id="1544735"/>
    <lineage>
        <taxon>Bacteria</taxon>
        <taxon>Bacillati</taxon>
        <taxon>Actinomycetota</taxon>
        <taxon>Actinomycetes</taxon>
        <taxon>Micromonosporales</taxon>
        <taxon>Micromonosporaceae</taxon>
        <taxon>Plantactinospora</taxon>
    </lineage>
</organism>
<keyword evidence="3" id="KW-0238">DNA-binding</keyword>